<dbReference type="Proteomes" id="UP000250078">
    <property type="component" value="Unassembled WGS sequence"/>
</dbReference>
<reference evidence="1 2" key="1">
    <citation type="journal article" date="2016" name="Nat. Commun.">
        <title>Ectomycorrhizal ecology is imprinted in the genome of the dominant symbiotic fungus Cenococcum geophilum.</title>
        <authorList>
            <consortium name="DOE Joint Genome Institute"/>
            <person name="Peter M."/>
            <person name="Kohler A."/>
            <person name="Ohm R.A."/>
            <person name="Kuo A."/>
            <person name="Krutzmann J."/>
            <person name="Morin E."/>
            <person name="Arend M."/>
            <person name="Barry K.W."/>
            <person name="Binder M."/>
            <person name="Choi C."/>
            <person name="Clum A."/>
            <person name="Copeland A."/>
            <person name="Grisel N."/>
            <person name="Haridas S."/>
            <person name="Kipfer T."/>
            <person name="LaButti K."/>
            <person name="Lindquist E."/>
            <person name="Lipzen A."/>
            <person name="Maire R."/>
            <person name="Meier B."/>
            <person name="Mihaltcheva S."/>
            <person name="Molinier V."/>
            <person name="Murat C."/>
            <person name="Poggeler S."/>
            <person name="Quandt C.A."/>
            <person name="Sperisen C."/>
            <person name="Tritt A."/>
            <person name="Tisserant E."/>
            <person name="Crous P.W."/>
            <person name="Henrissat B."/>
            <person name="Nehls U."/>
            <person name="Egli S."/>
            <person name="Spatafora J.W."/>
            <person name="Grigoriev I.V."/>
            <person name="Martin F.M."/>
        </authorList>
    </citation>
    <scope>NUCLEOTIDE SEQUENCE [LARGE SCALE GENOMIC DNA]</scope>
    <source>
        <strain evidence="1 2">1.58</strain>
    </source>
</reference>
<accession>A0ACC8EPJ3</accession>
<sequence>MTLTFSSDDVHDLIGLFPLEIFQNDPGLKASRTFASPFLLPSYSGDGFLISSHLLKKFREIVSRENERVPIPLLSHQLDIGADVVLGLVNQSRYDTILSGDKKEILTKSERDLLWDKLRYTCSQNFLSISDFSHDNNISLESVYVLSKCTKSYNDTNAEDNTLFELDHPTDGSKGPFLYSLSYRSALDHSIRDVLETAYSEAKPSFLTAQSFSGIPPLCYILKVVKDALGDTANELSGKIETCGESQLLFKPQSLFLRLRDEILSNLLAGNVSYVDLSWFTEELPNIYPSLKDAETYIQSCSSNNIVFYSGYAISRTWLDNDLIIKRRELAKVGYTNLSATLIEFFPDEVLSEVVSLQKNQFLDSQRDSSSSVAVHTVNEYVIQTNYRDDISAFIKQVSRNQAEIQWEKLGQVGQQDCILKESEMYDDFLRKDPDNLLHLPVFKAIFQEIEFDTEAAFTEEISRLEAENEADFSALWIERVASRFQVYKSGAEAIEDVKLQTQLLELLVSYTVKELIPETIARAQSKGLLRSRKTRRHTQKLSTALNTSASGGNAGPYLRHVNAALEKFTKQQSIERSDATNLAEWKSAQVKELVRGMQKDTDGARLFLTLIMVLLANQQDGIVYATGKLAPKLMKLLKGRLGSKGYEHVEGWKDAVKAGKLTAEDQEEMKLLATAG</sequence>
<keyword evidence="2" id="KW-1185">Reference proteome</keyword>
<evidence type="ECO:0000313" key="2">
    <source>
        <dbReference type="Proteomes" id="UP000250078"/>
    </source>
</evidence>
<name>A0ACC8EPJ3_9PEZI</name>
<organism evidence="1 2">
    <name type="scientific">Cenococcum geophilum 1.58</name>
    <dbReference type="NCBI Taxonomy" id="794803"/>
    <lineage>
        <taxon>Eukaryota</taxon>
        <taxon>Fungi</taxon>
        <taxon>Dikarya</taxon>
        <taxon>Ascomycota</taxon>
        <taxon>Pezizomycotina</taxon>
        <taxon>Dothideomycetes</taxon>
        <taxon>Pleosporomycetidae</taxon>
        <taxon>Gloniales</taxon>
        <taxon>Gloniaceae</taxon>
        <taxon>Cenococcum</taxon>
    </lineage>
</organism>
<evidence type="ECO:0000313" key="1">
    <source>
        <dbReference type="EMBL" id="OCK88199.1"/>
    </source>
</evidence>
<protein>
    <submittedName>
        <fullName evidence="1">Uncharacterized protein</fullName>
    </submittedName>
</protein>
<dbReference type="EMBL" id="KV748246">
    <property type="protein sequence ID" value="OCK88199.1"/>
    <property type="molecule type" value="Genomic_DNA"/>
</dbReference>
<proteinExistence type="predicted"/>
<gene>
    <name evidence="1" type="ORF">K441DRAFT_325258</name>
</gene>